<comment type="pathway">
    <text evidence="2">Carotenoid biosynthesis.</text>
</comment>
<feature type="transmembrane region" description="Helical" evidence="9">
    <location>
        <begin position="34"/>
        <end position="54"/>
    </location>
</feature>
<comment type="caution">
    <text evidence="12">The sequence shown here is derived from an EMBL/GenBank/DDBJ whole genome shotgun (WGS) entry which is preliminary data.</text>
</comment>
<accession>A0A7Y9JWM1</accession>
<dbReference type="GO" id="GO:0016117">
    <property type="term" value="P:carotenoid biosynthetic process"/>
    <property type="evidence" value="ECO:0007669"/>
    <property type="project" value="UniProtKB-KW"/>
</dbReference>
<comment type="subcellular location">
    <subcellularLocation>
        <location evidence="1">Membrane</location>
        <topology evidence="1">Multi-pass membrane protein</topology>
    </subcellularLocation>
</comment>
<feature type="compositionally biased region" description="Basic and acidic residues" evidence="8">
    <location>
        <begin position="118"/>
        <end position="136"/>
    </location>
</feature>
<dbReference type="Proteomes" id="UP000618382">
    <property type="component" value="Unassembled WGS sequence"/>
</dbReference>
<feature type="compositionally biased region" description="Low complexity" evidence="8">
    <location>
        <begin position="99"/>
        <end position="116"/>
    </location>
</feature>
<dbReference type="AlphaFoldDB" id="A0A7Y9JWM1"/>
<dbReference type="NCBIfam" id="TIGR03462">
    <property type="entry name" value="CarR_dom_SF"/>
    <property type="match status" value="1"/>
</dbReference>
<dbReference type="Proteomes" id="UP000577956">
    <property type="component" value="Unassembled WGS sequence"/>
</dbReference>
<proteinExistence type="predicted"/>
<evidence type="ECO:0000313" key="14">
    <source>
        <dbReference type="Proteomes" id="UP000618382"/>
    </source>
</evidence>
<evidence type="ECO:0000256" key="8">
    <source>
        <dbReference type="SAM" id="MobiDB-lite"/>
    </source>
</evidence>
<protein>
    <submittedName>
        <fullName evidence="12">Lycopene cyclase domain-containing protein</fullName>
    </submittedName>
</protein>
<reference evidence="12 13" key="1">
    <citation type="submission" date="2020-07" db="EMBL/GenBank/DDBJ databases">
        <title>Sequencing the genomes of 1000 actinobacteria strains.</title>
        <authorList>
            <person name="Klenk H.-P."/>
        </authorList>
    </citation>
    <scope>NUCLEOTIDE SEQUENCE [LARGE SCALE GENOMIC DNA]</scope>
    <source>
        <strain evidence="12 13">DSM 24482</strain>
    </source>
</reference>
<evidence type="ECO:0000256" key="1">
    <source>
        <dbReference type="ARBA" id="ARBA00004141"/>
    </source>
</evidence>
<feature type="domain" description="Lycopene cyclase" evidence="10">
    <location>
        <begin position="7"/>
        <end position="88"/>
    </location>
</feature>
<dbReference type="GO" id="GO:0016872">
    <property type="term" value="F:intramolecular lyase activity"/>
    <property type="evidence" value="ECO:0007669"/>
    <property type="project" value="InterPro"/>
</dbReference>
<evidence type="ECO:0000256" key="5">
    <source>
        <dbReference type="ARBA" id="ARBA00022989"/>
    </source>
</evidence>
<gene>
    <name evidence="12" type="ORF">BKA21_001367</name>
    <name evidence="11" type="ORF">Col01nite_03340</name>
</gene>
<dbReference type="Pfam" id="PF18916">
    <property type="entry name" value="Lycopene_cyc"/>
    <property type="match status" value="1"/>
</dbReference>
<evidence type="ECO:0000256" key="3">
    <source>
        <dbReference type="ARBA" id="ARBA00022692"/>
    </source>
</evidence>
<evidence type="ECO:0000256" key="2">
    <source>
        <dbReference type="ARBA" id="ARBA00004829"/>
    </source>
</evidence>
<evidence type="ECO:0000256" key="6">
    <source>
        <dbReference type="ARBA" id="ARBA00023136"/>
    </source>
</evidence>
<organism evidence="12 13">
    <name type="scientific">Cellulomonas oligotrophica</name>
    <dbReference type="NCBI Taxonomy" id="931536"/>
    <lineage>
        <taxon>Bacteria</taxon>
        <taxon>Bacillati</taxon>
        <taxon>Actinomycetota</taxon>
        <taxon>Actinomycetes</taxon>
        <taxon>Micrococcales</taxon>
        <taxon>Cellulomonadaceae</taxon>
        <taxon>Cellulomonas</taxon>
    </lineage>
</organism>
<feature type="transmembrane region" description="Helical" evidence="9">
    <location>
        <begin position="6"/>
        <end position="22"/>
    </location>
</feature>
<dbReference type="EMBL" id="BONN01000001">
    <property type="protein sequence ID" value="GIG31175.1"/>
    <property type="molecule type" value="Genomic_DNA"/>
</dbReference>
<keyword evidence="14" id="KW-1185">Reference proteome</keyword>
<keyword evidence="7" id="KW-0413">Isomerase</keyword>
<name>A0A7Y9JWM1_9CELL</name>
<sequence length="136" mass="14377">MTNAVLNSGVLAALLVVAWPTLRRMRGWPVLWTVLHLCVLTAVFDTIMIAADLYVFDPDKILGVHVLGAPVEDFAYAVAAGVAVPVLWTVLGRSARTSSRARAAAAPGGPTTGTPPHQQHDERGGDDRRGTENPGA</sequence>
<dbReference type="GO" id="GO:0016020">
    <property type="term" value="C:membrane"/>
    <property type="evidence" value="ECO:0007669"/>
    <property type="project" value="UniProtKB-SubCell"/>
</dbReference>
<dbReference type="EMBL" id="JACCBK010000001">
    <property type="protein sequence ID" value="NYD85818.1"/>
    <property type="molecule type" value="Genomic_DNA"/>
</dbReference>
<evidence type="ECO:0000313" key="11">
    <source>
        <dbReference type="EMBL" id="GIG31175.1"/>
    </source>
</evidence>
<feature type="transmembrane region" description="Helical" evidence="9">
    <location>
        <begin position="74"/>
        <end position="92"/>
    </location>
</feature>
<evidence type="ECO:0000256" key="4">
    <source>
        <dbReference type="ARBA" id="ARBA00022746"/>
    </source>
</evidence>
<evidence type="ECO:0000313" key="12">
    <source>
        <dbReference type="EMBL" id="NYD85818.1"/>
    </source>
</evidence>
<dbReference type="InterPro" id="IPR017825">
    <property type="entry name" value="Lycopene_cyclase_dom"/>
</dbReference>
<feature type="region of interest" description="Disordered" evidence="8">
    <location>
        <begin position="99"/>
        <end position="136"/>
    </location>
</feature>
<keyword evidence="5 9" id="KW-1133">Transmembrane helix</keyword>
<keyword evidence="4" id="KW-0125">Carotenoid biosynthesis</keyword>
<evidence type="ECO:0000256" key="9">
    <source>
        <dbReference type="SAM" id="Phobius"/>
    </source>
</evidence>
<dbReference type="GO" id="GO:0045436">
    <property type="term" value="F:lycopene beta cyclase activity"/>
    <property type="evidence" value="ECO:0007669"/>
    <property type="project" value="UniProtKB-ARBA"/>
</dbReference>
<keyword evidence="6 9" id="KW-0472">Membrane</keyword>
<keyword evidence="3 9" id="KW-0812">Transmembrane</keyword>
<evidence type="ECO:0000259" key="10">
    <source>
        <dbReference type="Pfam" id="PF18916"/>
    </source>
</evidence>
<evidence type="ECO:0000313" key="13">
    <source>
        <dbReference type="Proteomes" id="UP000577956"/>
    </source>
</evidence>
<reference evidence="11 14" key="2">
    <citation type="submission" date="2021-01" db="EMBL/GenBank/DDBJ databases">
        <title>Whole genome shotgun sequence of Cellulomonas oligotrophica NBRC 109435.</title>
        <authorList>
            <person name="Komaki H."/>
            <person name="Tamura T."/>
        </authorList>
    </citation>
    <scope>NUCLEOTIDE SEQUENCE [LARGE SCALE GENOMIC DNA]</scope>
    <source>
        <strain evidence="11 14">NBRC 109435</strain>
    </source>
</reference>
<evidence type="ECO:0000256" key="7">
    <source>
        <dbReference type="ARBA" id="ARBA00023235"/>
    </source>
</evidence>
<dbReference type="RefSeq" id="WP_140457560.1">
    <property type="nucleotide sequence ID" value="NZ_BAABFI010000002.1"/>
</dbReference>